<evidence type="ECO:0000313" key="2">
    <source>
        <dbReference type="EMBL" id="ROO88712.1"/>
    </source>
</evidence>
<keyword evidence="1" id="KW-0472">Membrane</keyword>
<dbReference type="Proteomes" id="UP000272400">
    <property type="component" value="Unassembled WGS sequence"/>
</dbReference>
<feature type="transmembrane region" description="Helical" evidence="1">
    <location>
        <begin position="28"/>
        <end position="52"/>
    </location>
</feature>
<accession>A0A3N1D596</accession>
<evidence type="ECO:0000256" key="1">
    <source>
        <dbReference type="SAM" id="Phobius"/>
    </source>
</evidence>
<protein>
    <submittedName>
        <fullName evidence="2">Uncharacterized protein (TIGR02611 family)</fullName>
    </submittedName>
</protein>
<comment type="caution">
    <text evidence="2">The sequence shown here is derived from an EMBL/GenBank/DDBJ whole genome shotgun (WGS) entry which is preliminary data.</text>
</comment>
<dbReference type="Pfam" id="PF09656">
    <property type="entry name" value="PGPGW"/>
    <property type="match status" value="1"/>
</dbReference>
<feature type="transmembrane region" description="Helical" evidence="1">
    <location>
        <begin position="104"/>
        <end position="125"/>
    </location>
</feature>
<sequence>MAIDQENDLEGRGGRLERFRAVMRSNPLLYTTWRVGVFTVGVAVLIAGLLMMVLPGPGILAIIVGFAILATEFVWAQRALGKAKAAAERAKEKALDPRARRRNLILAIIAGILVAALVVAYLYVIGLQLPWNADWSSINTR</sequence>
<organism evidence="2 3">
    <name type="scientific">Actinocorallia herbida</name>
    <dbReference type="NCBI Taxonomy" id="58109"/>
    <lineage>
        <taxon>Bacteria</taxon>
        <taxon>Bacillati</taxon>
        <taxon>Actinomycetota</taxon>
        <taxon>Actinomycetes</taxon>
        <taxon>Streptosporangiales</taxon>
        <taxon>Thermomonosporaceae</taxon>
        <taxon>Actinocorallia</taxon>
    </lineage>
</organism>
<keyword evidence="3" id="KW-1185">Reference proteome</keyword>
<evidence type="ECO:0000313" key="3">
    <source>
        <dbReference type="Proteomes" id="UP000272400"/>
    </source>
</evidence>
<dbReference type="AlphaFoldDB" id="A0A3N1D596"/>
<keyword evidence="1" id="KW-0812">Transmembrane</keyword>
<reference evidence="2 3" key="1">
    <citation type="submission" date="2018-11" db="EMBL/GenBank/DDBJ databases">
        <title>Sequencing the genomes of 1000 actinobacteria strains.</title>
        <authorList>
            <person name="Klenk H.-P."/>
        </authorList>
    </citation>
    <scope>NUCLEOTIDE SEQUENCE [LARGE SCALE GENOMIC DNA]</scope>
    <source>
        <strain evidence="2 3">DSM 44254</strain>
    </source>
</reference>
<name>A0A3N1D596_9ACTN</name>
<proteinExistence type="predicted"/>
<keyword evidence="1" id="KW-1133">Transmembrane helix</keyword>
<dbReference type="InterPro" id="IPR019099">
    <property type="entry name" value="Uncharacterised_PGPGW_TM"/>
</dbReference>
<dbReference type="EMBL" id="RJKE01000001">
    <property type="protein sequence ID" value="ROO88712.1"/>
    <property type="molecule type" value="Genomic_DNA"/>
</dbReference>
<gene>
    <name evidence="2" type="ORF">EDD29_6390</name>
</gene>
<dbReference type="InterPro" id="IPR013434">
    <property type="entry name" value="CHP02611"/>
</dbReference>
<feature type="transmembrane region" description="Helical" evidence="1">
    <location>
        <begin position="58"/>
        <end position="76"/>
    </location>
</feature>
<dbReference type="NCBIfam" id="TIGR02611">
    <property type="entry name" value="TIGR02611 family protein"/>
    <property type="match status" value="1"/>
</dbReference>